<protein>
    <submittedName>
        <fullName evidence="1">Uncharacterized protein</fullName>
    </submittedName>
</protein>
<evidence type="ECO:0000313" key="1">
    <source>
        <dbReference type="EMBL" id="MCF2872050.1"/>
    </source>
</evidence>
<reference evidence="1 2" key="1">
    <citation type="submission" date="2022-01" db="EMBL/GenBank/DDBJ databases">
        <title>Octadecabacter sp. nov., isolated from a marine alga.</title>
        <authorList>
            <person name="Jin M.S."/>
            <person name="Kim H.M."/>
            <person name="Han D.M."/>
            <person name="Jung J.J."/>
            <person name="Jeon C.O."/>
        </authorList>
    </citation>
    <scope>NUCLEOTIDE SEQUENCE [LARGE SCALE GENOMIC DNA]</scope>
    <source>
        <strain evidence="1 2">G9-8</strain>
    </source>
</reference>
<gene>
    <name evidence="1" type="ORF">L0664_13325</name>
</gene>
<comment type="caution">
    <text evidence="1">The sequence shown here is derived from an EMBL/GenBank/DDBJ whole genome shotgun (WGS) entry which is preliminary data.</text>
</comment>
<name>A0ABS9CXS2_9RHOB</name>
<evidence type="ECO:0000313" key="2">
    <source>
        <dbReference type="Proteomes" id="UP001200557"/>
    </source>
</evidence>
<organism evidence="1 2">
    <name type="scientific">Octadecabacter dasysiphoniae</name>
    <dbReference type="NCBI Taxonomy" id="2909341"/>
    <lineage>
        <taxon>Bacteria</taxon>
        <taxon>Pseudomonadati</taxon>
        <taxon>Pseudomonadota</taxon>
        <taxon>Alphaproteobacteria</taxon>
        <taxon>Rhodobacterales</taxon>
        <taxon>Roseobacteraceae</taxon>
        <taxon>Octadecabacter</taxon>
    </lineage>
</organism>
<sequence length="221" mass="23990">MIGLGFRARQAGGAADSDIGMLDISANALAVLILATMLVLTVASPPTPRGEVRSDDRPELFYPSPLDVAVVPQSAYWIVTDAGMTLLDLDAIAVGLVDGAAVAATAQAEATLTMDRRGYRDLNDHRMSLNLEWGALRDTALPITTTQEAIDLSTLVTDAFVNTGQVPTFVVTPAGTEAFSAIYWDLRAQQVPTRWVPIEERTPLVFTRRASNFETRSRQWQ</sequence>
<proteinExistence type="predicted"/>
<dbReference type="RefSeq" id="WP_235226376.1">
    <property type="nucleotide sequence ID" value="NZ_JAKGAQ010000003.1"/>
</dbReference>
<accession>A0ABS9CXS2</accession>
<dbReference type="Proteomes" id="UP001200557">
    <property type="component" value="Unassembled WGS sequence"/>
</dbReference>
<dbReference type="EMBL" id="JAKGAQ010000003">
    <property type="protein sequence ID" value="MCF2872050.1"/>
    <property type="molecule type" value="Genomic_DNA"/>
</dbReference>
<keyword evidence="2" id="KW-1185">Reference proteome</keyword>